<evidence type="ECO:0000256" key="1">
    <source>
        <dbReference type="SAM" id="MobiDB-lite"/>
    </source>
</evidence>
<dbReference type="AlphaFoldDB" id="A0A1D9FUD4"/>
<keyword evidence="2" id="KW-0812">Transmembrane</keyword>
<feature type="transmembrane region" description="Helical" evidence="2">
    <location>
        <begin position="7"/>
        <end position="26"/>
    </location>
</feature>
<feature type="region of interest" description="Disordered" evidence="1">
    <location>
        <begin position="31"/>
        <end position="62"/>
    </location>
</feature>
<accession>A0A1D9FUD4</accession>
<sequence>MKSFQHYLAPVAIGAIVVGFSSYGLVSDNNPGSQKTPVANLSPEPATEASSTTGVAPSNTTLPKITVPTEETQPGTKVGKVALKATVSQETNNSNGANAVILNVYRADSQCQSLVSKQVAVPVGNPVNTVIGKVLETGNSSDFNVSGYRVKVNANTGLATVDLRLSPDSQRQFVSLSTCEQFALFGSLRKTLTANSQLNIKDVRFTEQGEDIYL</sequence>
<evidence type="ECO:0000313" key="4">
    <source>
        <dbReference type="Proteomes" id="UP000176944"/>
    </source>
</evidence>
<organism evidence="3 4">
    <name type="scientific">Moorena producens (strain JHB)</name>
    <dbReference type="NCBI Taxonomy" id="1454205"/>
    <lineage>
        <taxon>Bacteria</taxon>
        <taxon>Bacillati</taxon>
        <taxon>Cyanobacteriota</taxon>
        <taxon>Cyanophyceae</taxon>
        <taxon>Coleofasciculales</taxon>
        <taxon>Coleofasciculaceae</taxon>
        <taxon>Moorena</taxon>
    </lineage>
</organism>
<keyword evidence="2" id="KW-0472">Membrane</keyword>
<name>A0A1D9FUD4_MOOP1</name>
<protein>
    <submittedName>
        <fullName evidence="3">Sporulation/spore germination protein</fullName>
    </submittedName>
</protein>
<gene>
    <name evidence="3" type="ORF">BJP36_02455</name>
</gene>
<feature type="compositionally biased region" description="Polar residues" evidence="1">
    <location>
        <begin position="48"/>
        <end position="62"/>
    </location>
</feature>
<dbReference type="Proteomes" id="UP000176944">
    <property type="component" value="Chromosome"/>
</dbReference>
<reference evidence="4" key="1">
    <citation type="submission" date="2016-10" db="EMBL/GenBank/DDBJ databases">
        <title>Comparative genomics uncovers the prolific and rare metabolic potential of the cyanobacterial genus Moorea.</title>
        <authorList>
            <person name="Leao T."/>
            <person name="Castelao G."/>
            <person name="Korobeynikov A."/>
            <person name="Monroe E.A."/>
            <person name="Podell S."/>
            <person name="Glukhov E."/>
            <person name="Allen E."/>
            <person name="Gerwick W.H."/>
            <person name="Gerwick L."/>
        </authorList>
    </citation>
    <scope>NUCLEOTIDE SEQUENCE [LARGE SCALE GENOMIC DNA]</scope>
    <source>
        <strain evidence="4">JHB</strain>
    </source>
</reference>
<proteinExistence type="predicted"/>
<evidence type="ECO:0000256" key="2">
    <source>
        <dbReference type="SAM" id="Phobius"/>
    </source>
</evidence>
<dbReference type="EMBL" id="CP017708">
    <property type="protein sequence ID" value="AOY78931.1"/>
    <property type="molecule type" value="Genomic_DNA"/>
</dbReference>
<keyword evidence="2" id="KW-1133">Transmembrane helix</keyword>
<evidence type="ECO:0000313" key="3">
    <source>
        <dbReference type="EMBL" id="AOY78931.1"/>
    </source>
</evidence>